<dbReference type="Proteomes" id="UP000002754">
    <property type="component" value="Unassembled WGS sequence"/>
</dbReference>
<evidence type="ECO:0000313" key="4">
    <source>
        <dbReference type="Proteomes" id="UP000002754"/>
    </source>
</evidence>
<feature type="domain" description="N-acetyltransferase" evidence="1">
    <location>
        <begin position="1"/>
        <end position="137"/>
    </location>
</feature>
<evidence type="ECO:0000259" key="1">
    <source>
        <dbReference type="PROSITE" id="PS51186"/>
    </source>
</evidence>
<comment type="caution">
    <text evidence="2">The sequence shown here is derived from an EMBL/GenBank/DDBJ whole genome shotgun (WGS) entry which is preliminary data.</text>
</comment>
<gene>
    <name evidence="3" type="ORF">AJ85_02865</name>
    <name evidence="2" type="ORF">BALCAV_0211010</name>
</gene>
<dbReference type="InterPro" id="IPR000182">
    <property type="entry name" value="GNAT_dom"/>
</dbReference>
<evidence type="ECO:0000313" key="3">
    <source>
        <dbReference type="EMBL" id="THG91703.1"/>
    </source>
</evidence>
<proteinExistence type="predicted"/>
<dbReference type="Pfam" id="PF13508">
    <property type="entry name" value="Acetyltransf_7"/>
    <property type="match status" value="1"/>
</dbReference>
<dbReference type="PROSITE" id="PS51186">
    <property type="entry name" value="GNAT"/>
    <property type="match status" value="1"/>
</dbReference>
<dbReference type="STRING" id="1218173.BALCAV_0211010"/>
<accession>A0A094WHR3</accession>
<dbReference type="eggNOG" id="COG0456">
    <property type="taxonomic scope" value="Bacteria"/>
</dbReference>
<dbReference type="Gene3D" id="3.40.630.30">
    <property type="match status" value="1"/>
</dbReference>
<keyword evidence="4" id="KW-1185">Reference proteome</keyword>
<dbReference type="EMBL" id="JALP01000053">
    <property type="protein sequence ID" value="THG91703.1"/>
    <property type="molecule type" value="Genomic_DNA"/>
</dbReference>
<dbReference type="InterPro" id="IPR016181">
    <property type="entry name" value="Acyl_CoA_acyltransferase"/>
</dbReference>
<dbReference type="SUPFAM" id="SSF55729">
    <property type="entry name" value="Acyl-CoA N-acyltransferases (Nat)"/>
    <property type="match status" value="1"/>
</dbReference>
<dbReference type="AlphaFoldDB" id="A0A094WHR3"/>
<sequence length="194" mass="23153">MDWYEKLKKYFPIEEMKSKEHLDVLLKEKSEIYYKDDGPNHVMMYVETDDFVFVDYLFVSKAARGQGLGKKLLNKLKAKQKPIILEVEPIDYEDTDTKKRQRFYNREGFTHAKSIGYKRRSLATNEVNELEILYWAPNGESEETIYEQMKHTYENIHTYKDEELYGTAYESADEVLTYNKKLENRSEEENTVQP</sequence>
<reference evidence="2 4" key="1">
    <citation type="journal article" date="2014" name="Genome Announc.">
        <title>Draft Genome Sequence of Bacillus alcalophilus AV1934, a Classic Alkaliphile Isolated from Human Feces in 1934.</title>
        <authorList>
            <person name="Attie O."/>
            <person name="Jayaprakash A."/>
            <person name="Shah H."/>
            <person name="Paulsen I.T."/>
            <person name="Morino M."/>
            <person name="Takahashi Y."/>
            <person name="Narumi I."/>
            <person name="Sachidanandam R."/>
            <person name="Satoh K."/>
            <person name="Ito M."/>
            <person name="Krulwich T.A."/>
        </authorList>
    </citation>
    <scope>NUCLEOTIDE SEQUENCE [LARGE SCALE GENOMIC DNA]</scope>
    <source>
        <strain evidence="2 4">AV1934</strain>
    </source>
</reference>
<dbReference type="OrthoDB" id="2425381at2"/>
<evidence type="ECO:0000313" key="2">
    <source>
        <dbReference type="EMBL" id="KGA97329.1"/>
    </source>
</evidence>
<organism evidence="2 4">
    <name type="scientific">Alkalihalobacillus alcalophilus ATCC 27647 = CGMCC 1.3604</name>
    <dbReference type="NCBI Taxonomy" id="1218173"/>
    <lineage>
        <taxon>Bacteria</taxon>
        <taxon>Bacillati</taxon>
        <taxon>Bacillota</taxon>
        <taxon>Bacilli</taxon>
        <taxon>Bacillales</taxon>
        <taxon>Bacillaceae</taxon>
        <taxon>Alkalihalobacillus</taxon>
    </lineage>
</organism>
<keyword evidence="2" id="KW-0808">Transferase</keyword>
<name>A0A094WHR3_ALKAL</name>
<dbReference type="EMBL" id="ALPT02000032">
    <property type="protein sequence ID" value="KGA97329.1"/>
    <property type="molecule type" value="Genomic_DNA"/>
</dbReference>
<dbReference type="GO" id="GO:0016747">
    <property type="term" value="F:acyltransferase activity, transferring groups other than amino-acyl groups"/>
    <property type="evidence" value="ECO:0007669"/>
    <property type="project" value="InterPro"/>
</dbReference>
<dbReference type="Proteomes" id="UP000297014">
    <property type="component" value="Unassembled WGS sequence"/>
</dbReference>
<evidence type="ECO:0000313" key="5">
    <source>
        <dbReference type="Proteomes" id="UP000297014"/>
    </source>
</evidence>
<reference evidence="3 5" key="2">
    <citation type="submission" date="2014-01" db="EMBL/GenBank/DDBJ databases">
        <title>Draft genome sequencing of Bacillus alcalophilus CGMCC 1.3604.</title>
        <authorList>
            <person name="Yang J."/>
            <person name="Diao L."/>
            <person name="Yang S."/>
        </authorList>
    </citation>
    <scope>NUCLEOTIDE SEQUENCE [LARGE SCALE GENOMIC DNA]</scope>
    <source>
        <strain evidence="3 5">CGMCC 1.3604</strain>
    </source>
</reference>
<dbReference type="RefSeq" id="WP_003321892.1">
    <property type="nucleotide sequence ID" value="NZ_ALPT02000032.1"/>
</dbReference>
<protein>
    <submittedName>
        <fullName evidence="2">Acetyltransferase</fullName>
    </submittedName>
</protein>